<dbReference type="RefSeq" id="WP_207336896.1">
    <property type="nucleotide sequence ID" value="NZ_JAFMYU010000015.1"/>
</dbReference>
<dbReference type="EMBL" id="JAFMYU010000015">
    <property type="protein sequence ID" value="MBO0932938.1"/>
    <property type="molecule type" value="Genomic_DNA"/>
</dbReference>
<dbReference type="AlphaFoldDB" id="A0A939G832"/>
<sequence>MNTISIARHRFFVLLVAMAAIFAVTLSCKKDTPTDPVALTSLQGTWKLTSLIVSPAYLGLTDLAVGLNALENNCLGQATVTFTAAGAITNNLSSVTACATATNSQRLVNSFFSSTTTYSETSTGVTLVTSGRTVAATKVLTATTATMVANLDVDPANNPVKTTYTVVLTKQ</sequence>
<accession>A0A939G832</accession>
<organism evidence="1 2">
    <name type="scientific">Fibrella aquatilis</name>
    <dbReference type="NCBI Taxonomy" id="2817059"/>
    <lineage>
        <taxon>Bacteria</taxon>
        <taxon>Pseudomonadati</taxon>
        <taxon>Bacteroidota</taxon>
        <taxon>Cytophagia</taxon>
        <taxon>Cytophagales</taxon>
        <taxon>Spirosomataceae</taxon>
        <taxon>Fibrella</taxon>
    </lineage>
</organism>
<protein>
    <recommendedName>
        <fullName evidence="3">Lipocalin-like domain-containing protein</fullName>
    </recommendedName>
</protein>
<comment type="caution">
    <text evidence="1">The sequence shown here is derived from an EMBL/GenBank/DDBJ whole genome shotgun (WGS) entry which is preliminary data.</text>
</comment>
<evidence type="ECO:0000313" key="1">
    <source>
        <dbReference type="EMBL" id="MBO0932938.1"/>
    </source>
</evidence>
<keyword evidence="2" id="KW-1185">Reference proteome</keyword>
<name>A0A939G832_9BACT</name>
<evidence type="ECO:0000313" key="2">
    <source>
        <dbReference type="Proteomes" id="UP000664795"/>
    </source>
</evidence>
<dbReference type="Proteomes" id="UP000664795">
    <property type="component" value="Unassembled WGS sequence"/>
</dbReference>
<evidence type="ECO:0008006" key="3">
    <source>
        <dbReference type="Google" id="ProtNLM"/>
    </source>
</evidence>
<reference evidence="1 2" key="1">
    <citation type="submission" date="2021-03" db="EMBL/GenBank/DDBJ databases">
        <title>Fibrella sp. HMF5036 genome sequencing and assembly.</title>
        <authorList>
            <person name="Kang H."/>
            <person name="Kim H."/>
            <person name="Bae S."/>
            <person name="Joh K."/>
        </authorList>
    </citation>
    <scope>NUCLEOTIDE SEQUENCE [LARGE SCALE GENOMIC DNA]</scope>
    <source>
        <strain evidence="1 2">HMF5036</strain>
    </source>
</reference>
<gene>
    <name evidence="1" type="ORF">J2I48_18155</name>
</gene>
<proteinExistence type="predicted"/>